<evidence type="ECO:0000259" key="5">
    <source>
        <dbReference type="PROSITE" id="PS51352"/>
    </source>
</evidence>
<dbReference type="PROSITE" id="PS51257">
    <property type="entry name" value="PROKAR_LIPOPROTEIN"/>
    <property type="match status" value="1"/>
</dbReference>
<name>A0ABW5ZNR4_9FLAO</name>
<evidence type="ECO:0000256" key="3">
    <source>
        <dbReference type="ARBA" id="ARBA00023157"/>
    </source>
</evidence>
<evidence type="ECO:0000313" key="6">
    <source>
        <dbReference type="EMBL" id="MFD2914640.1"/>
    </source>
</evidence>
<dbReference type="PROSITE" id="PS51352">
    <property type="entry name" value="THIOREDOXIN_2"/>
    <property type="match status" value="1"/>
</dbReference>
<dbReference type="RefSeq" id="WP_194507682.1">
    <property type="nucleotide sequence ID" value="NZ_JADILU010000003.1"/>
</dbReference>
<accession>A0ABW5ZNR4</accession>
<dbReference type="Pfam" id="PF00578">
    <property type="entry name" value="AhpC-TSA"/>
    <property type="match status" value="1"/>
</dbReference>
<dbReference type="InterPro" id="IPR000866">
    <property type="entry name" value="AhpC/TSA"/>
</dbReference>
<protein>
    <submittedName>
        <fullName evidence="6">Redoxin domain-containing protein</fullName>
    </submittedName>
</protein>
<dbReference type="PANTHER" id="PTHR42852">
    <property type="entry name" value="THIOL:DISULFIDE INTERCHANGE PROTEIN DSBE"/>
    <property type="match status" value="1"/>
</dbReference>
<keyword evidence="7" id="KW-1185">Reference proteome</keyword>
<evidence type="ECO:0000256" key="1">
    <source>
        <dbReference type="ARBA" id="ARBA00004196"/>
    </source>
</evidence>
<comment type="caution">
    <text evidence="6">The sequence shown here is derived from an EMBL/GenBank/DDBJ whole genome shotgun (WGS) entry which is preliminary data.</text>
</comment>
<dbReference type="EMBL" id="JBHUOS010000001">
    <property type="protein sequence ID" value="MFD2914640.1"/>
    <property type="molecule type" value="Genomic_DNA"/>
</dbReference>
<dbReference type="InterPro" id="IPR050553">
    <property type="entry name" value="Thioredoxin_ResA/DsbE_sf"/>
</dbReference>
<dbReference type="Gene3D" id="3.40.30.10">
    <property type="entry name" value="Glutaredoxin"/>
    <property type="match status" value="1"/>
</dbReference>
<organism evidence="6 7">
    <name type="scientific">Psychroserpens luteus</name>
    <dbReference type="NCBI Taxonomy" id="1434066"/>
    <lineage>
        <taxon>Bacteria</taxon>
        <taxon>Pseudomonadati</taxon>
        <taxon>Bacteroidota</taxon>
        <taxon>Flavobacteriia</taxon>
        <taxon>Flavobacteriales</taxon>
        <taxon>Flavobacteriaceae</taxon>
        <taxon>Psychroserpens</taxon>
    </lineage>
</organism>
<gene>
    <name evidence="6" type="ORF">ACFS29_03235</name>
</gene>
<proteinExistence type="predicted"/>
<comment type="subcellular location">
    <subcellularLocation>
        <location evidence="1">Cell envelope</location>
    </subcellularLocation>
</comment>
<keyword evidence="2" id="KW-0201">Cytochrome c-type biogenesis</keyword>
<dbReference type="InterPro" id="IPR025380">
    <property type="entry name" value="DUF4369"/>
</dbReference>
<dbReference type="Proteomes" id="UP001597548">
    <property type="component" value="Unassembled WGS sequence"/>
</dbReference>
<sequence length="399" mass="45712">MKKHFVINLFLILLITYSCIGQNDSKFSINGKTKDLDNGTILLLQNPLSNKFIDSVKVTENTFVLNTQLTDFPAQLILWRDSSTAKILWVENKNMTFDSSTSSFDNAVITGSITDSLATSLKNKFKELKSYEEIVLYELEFIKNNPNNILSAHNLSIMAKVFGQEESSKLFNKFSIQNKQSEYGKMVSDFLDLQISKTPQIGEKYIDFSMDNEKGEPKKLSEINAKYILIEFWASWCIPCREENPELIRVYNKFKTSDFEIFAVSLDENKENWIKAIEKDNLNWKHVSDLKGRNNKASLIYAVNSIPDNILIDKNGVIIARNLRSDKLDKFLSESLLSKTNTIKITDSGKHVRISDSIIWKDEKGNILTNLEAKELLKSGNYIPDFDEKKNIGVLKKRI</sequence>
<dbReference type="InterPro" id="IPR036249">
    <property type="entry name" value="Thioredoxin-like_sf"/>
</dbReference>
<reference evidence="7" key="1">
    <citation type="journal article" date="2019" name="Int. J. Syst. Evol. Microbiol.">
        <title>The Global Catalogue of Microorganisms (GCM) 10K type strain sequencing project: providing services to taxonomists for standard genome sequencing and annotation.</title>
        <authorList>
            <consortium name="The Broad Institute Genomics Platform"/>
            <consortium name="The Broad Institute Genome Sequencing Center for Infectious Disease"/>
            <person name="Wu L."/>
            <person name="Ma J."/>
        </authorList>
    </citation>
    <scope>NUCLEOTIDE SEQUENCE [LARGE SCALE GENOMIC DNA]</scope>
    <source>
        <strain evidence="7">KCTC 32514</strain>
    </source>
</reference>
<dbReference type="CDD" id="cd02966">
    <property type="entry name" value="TlpA_like_family"/>
    <property type="match status" value="1"/>
</dbReference>
<evidence type="ECO:0000313" key="7">
    <source>
        <dbReference type="Proteomes" id="UP001597548"/>
    </source>
</evidence>
<dbReference type="Pfam" id="PF14289">
    <property type="entry name" value="DUF4369"/>
    <property type="match status" value="1"/>
</dbReference>
<keyword evidence="3" id="KW-1015">Disulfide bond</keyword>
<dbReference type="InterPro" id="IPR013766">
    <property type="entry name" value="Thioredoxin_domain"/>
</dbReference>
<dbReference type="SUPFAM" id="SSF52833">
    <property type="entry name" value="Thioredoxin-like"/>
    <property type="match status" value="1"/>
</dbReference>
<dbReference type="PANTHER" id="PTHR42852:SF6">
    <property type="entry name" value="THIOL:DISULFIDE INTERCHANGE PROTEIN DSBE"/>
    <property type="match status" value="1"/>
</dbReference>
<feature type="domain" description="Thioredoxin" evidence="5">
    <location>
        <begin position="199"/>
        <end position="342"/>
    </location>
</feature>
<evidence type="ECO:0000256" key="4">
    <source>
        <dbReference type="ARBA" id="ARBA00023284"/>
    </source>
</evidence>
<keyword evidence="4" id="KW-0676">Redox-active center</keyword>
<evidence type="ECO:0000256" key="2">
    <source>
        <dbReference type="ARBA" id="ARBA00022748"/>
    </source>
</evidence>